<accession>A0A5J4RWH2</accession>
<dbReference type="AlphaFoldDB" id="A0A5J4RWH2"/>
<protein>
    <submittedName>
        <fullName evidence="1">Uncharacterized protein</fullName>
    </submittedName>
</protein>
<name>A0A5J4RWH2_9ZZZZ</name>
<reference evidence="1" key="1">
    <citation type="submission" date="2019-03" db="EMBL/GenBank/DDBJ databases">
        <title>Single cell metagenomics reveals metabolic interactions within the superorganism composed of flagellate Streblomastix strix and complex community of Bacteroidetes bacteria on its surface.</title>
        <authorList>
            <person name="Treitli S.C."/>
            <person name="Kolisko M."/>
            <person name="Husnik F."/>
            <person name="Keeling P."/>
            <person name="Hampl V."/>
        </authorList>
    </citation>
    <scope>NUCLEOTIDE SEQUENCE</scope>
    <source>
        <strain evidence="1">STM</strain>
    </source>
</reference>
<dbReference type="EMBL" id="SNRY01000713">
    <property type="protein sequence ID" value="KAA6337283.1"/>
    <property type="molecule type" value="Genomic_DNA"/>
</dbReference>
<gene>
    <name evidence="1" type="ORF">EZS27_014621</name>
</gene>
<sequence length="115" mass="13480">MIPETELDLLNRIKNLLDTIDKTKVYKSKEIYQLYNEAFQKHETVSTCMSCLKRRTEALKKYYNDNKYKLVPVSEEDNKIEKFITNKLETSDAVILTTSDWKGEISDAVIIQKPE</sequence>
<proteinExistence type="predicted"/>
<evidence type="ECO:0000313" key="1">
    <source>
        <dbReference type="EMBL" id="KAA6337283.1"/>
    </source>
</evidence>
<organism evidence="1">
    <name type="scientific">termite gut metagenome</name>
    <dbReference type="NCBI Taxonomy" id="433724"/>
    <lineage>
        <taxon>unclassified sequences</taxon>
        <taxon>metagenomes</taxon>
        <taxon>organismal metagenomes</taxon>
    </lineage>
</organism>
<comment type="caution">
    <text evidence="1">The sequence shown here is derived from an EMBL/GenBank/DDBJ whole genome shotgun (WGS) entry which is preliminary data.</text>
</comment>